<dbReference type="InterPro" id="IPR003524">
    <property type="entry name" value="PNAcMuramoyl-5peptid_Trfase"/>
</dbReference>
<dbReference type="PANTHER" id="PTHR22926">
    <property type="entry name" value="PHOSPHO-N-ACETYLMURAMOYL-PENTAPEPTIDE-TRANSFERASE"/>
    <property type="match status" value="1"/>
</dbReference>
<dbReference type="Pfam" id="PF10555">
    <property type="entry name" value="MraY_sig1"/>
    <property type="match status" value="1"/>
</dbReference>
<keyword evidence="12" id="KW-0479">Metal-binding</keyword>
<dbReference type="NCBIfam" id="TIGR00445">
    <property type="entry name" value="mraY"/>
    <property type="match status" value="1"/>
</dbReference>
<feature type="transmembrane region" description="Helical" evidence="12">
    <location>
        <begin position="263"/>
        <end position="284"/>
    </location>
</feature>
<gene>
    <name evidence="12 14" type="primary">mraY</name>
    <name evidence="14" type="ORF">MNKW57_09660</name>
</gene>
<dbReference type="EC" id="2.7.8.13" evidence="12 13"/>
<dbReference type="InterPro" id="IPR018480">
    <property type="entry name" value="PNAcMuramoyl-5peptid_Trfase_CS"/>
</dbReference>
<keyword evidence="12" id="KW-1003">Cell membrane</keyword>
<evidence type="ECO:0000256" key="9">
    <source>
        <dbReference type="ARBA" id="ARBA00023136"/>
    </source>
</evidence>
<evidence type="ECO:0000256" key="10">
    <source>
        <dbReference type="ARBA" id="ARBA00023306"/>
    </source>
</evidence>
<evidence type="ECO:0000256" key="13">
    <source>
        <dbReference type="NCBIfam" id="TIGR00445"/>
    </source>
</evidence>
<comment type="function">
    <text evidence="12">Catalyzes the initial step of the lipid cycle reactions in the biosynthesis of the cell wall peptidoglycan: transfers peptidoglycan precursor phospho-MurNAc-pentapeptide from UDP-MurNAc-pentapeptide onto the lipid carrier undecaprenyl phosphate, yielding undecaprenyl-pyrophosphoryl-MurNAc-pentapeptide, known as lipid I.</text>
</comment>
<keyword evidence="10 12" id="KW-0131">Cell cycle</keyword>
<comment type="similarity">
    <text evidence="2 12">Belongs to the glycosyltransferase 4 family. MraY subfamily.</text>
</comment>
<comment type="cofactor">
    <cofactor evidence="12">
        <name>Mg(2+)</name>
        <dbReference type="ChEBI" id="CHEBI:18420"/>
    </cofactor>
</comment>
<proteinExistence type="inferred from homology"/>
<keyword evidence="6 12" id="KW-0133">Cell shape</keyword>
<dbReference type="CDD" id="cd06852">
    <property type="entry name" value="GT_MraY"/>
    <property type="match status" value="1"/>
</dbReference>
<keyword evidence="15" id="KW-1185">Reference proteome</keyword>
<comment type="pathway">
    <text evidence="12">Cell wall biogenesis; peptidoglycan biosynthesis.</text>
</comment>
<evidence type="ECO:0000256" key="12">
    <source>
        <dbReference type="HAMAP-Rule" id="MF_00038"/>
    </source>
</evidence>
<feature type="transmembrane region" description="Helical" evidence="12">
    <location>
        <begin position="134"/>
        <end position="153"/>
    </location>
</feature>
<feature type="transmembrane region" description="Helical" evidence="12">
    <location>
        <begin position="200"/>
        <end position="220"/>
    </location>
</feature>
<dbReference type="EMBL" id="BSYJ01000002">
    <property type="protein sequence ID" value="GMG86645.1"/>
    <property type="molecule type" value="Genomic_DNA"/>
</dbReference>
<accession>A0ABQ6LX66</accession>
<organism evidence="14 15">
    <name type="scientific">Biformimicrobium ophioploci</name>
    <dbReference type="NCBI Taxonomy" id="3036711"/>
    <lineage>
        <taxon>Bacteria</taxon>
        <taxon>Pseudomonadati</taxon>
        <taxon>Pseudomonadota</taxon>
        <taxon>Gammaproteobacteria</taxon>
        <taxon>Cellvibrionales</taxon>
        <taxon>Microbulbiferaceae</taxon>
        <taxon>Biformimicrobium</taxon>
    </lineage>
</organism>
<feature type="transmembrane region" description="Helical" evidence="12">
    <location>
        <begin position="20"/>
        <end position="41"/>
    </location>
</feature>
<evidence type="ECO:0000256" key="2">
    <source>
        <dbReference type="ARBA" id="ARBA00005583"/>
    </source>
</evidence>
<keyword evidence="8 12" id="KW-1133">Transmembrane helix</keyword>
<dbReference type="PANTHER" id="PTHR22926:SF5">
    <property type="entry name" value="PHOSPHO-N-ACETYLMURAMOYL-PENTAPEPTIDE-TRANSFERASE HOMOLOG"/>
    <property type="match status" value="1"/>
</dbReference>
<feature type="transmembrane region" description="Helical" evidence="12">
    <location>
        <begin position="173"/>
        <end position="193"/>
    </location>
</feature>
<evidence type="ECO:0000256" key="8">
    <source>
        <dbReference type="ARBA" id="ARBA00022989"/>
    </source>
</evidence>
<keyword evidence="7 12" id="KW-0573">Peptidoglycan synthesis</keyword>
<sequence>MLVWLAEYLQQYVSGFSVFQYLTVRAILGVLTALGISLIVGPKMIYWLNHMQVGQAVRDDGPESHLSKSGTPTMGGTLILAAIFASVLLWADLSNRYVLVTMAVTFIFGAVGFVDDYKKVVEKNPRGLIARWKYFWQSVAGLGAAIYLYMTAATPAETQLIIPFFKNVALDLGPMYIVLTYFVIVGTSNAVNLTDGLDGLAIMPTVLVGGALGVIAYLVGNAQFAPYLHIPFIAGAGELVVFCAALGGAGLGFLWFNTYPAQVFMGDVGALALGAALGVMAVIVRHEIVLFIMGGVFVLETVSVILQVASFKLTGKRIFRMAPLHHHYELKGWPEPRVIVRFWIITVVLVLFGLATLKLR</sequence>
<name>A0ABQ6LX66_9GAMM</name>
<dbReference type="InterPro" id="IPR000715">
    <property type="entry name" value="Glycosyl_transferase_4"/>
</dbReference>
<feature type="transmembrane region" description="Helical" evidence="12">
    <location>
        <begin position="73"/>
        <end position="91"/>
    </location>
</feature>
<evidence type="ECO:0000256" key="1">
    <source>
        <dbReference type="ARBA" id="ARBA00004141"/>
    </source>
</evidence>
<protein>
    <recommendedName>
        <fullName evidence="12 13">Phospho-N-acetylmuramoyl-pentapeptide-transferase</fullName>
        <ecNumber evidence="12 13">2.7.8.13</ecNumber>
    </recommendedName>
    <alternativeName>
        <fullName evidence="12">UDP-MurNAc-pentapeptide phosphotransferase</fullName>
    </alternativeName>
</protein>
<feature type="transmembrane region" description="Helical" evidence="12">
    <location>
        <begin position="97"/>
        <end position="114"/>
    </location>
</feature>
<evidence type="ECO:0000313" key="15">
    <source>
        <dbReference type="Proteomes" id="UP001224392"/>
    </source>
</evidence>
<feature type="transmembrane region" description="Helical" evidence="12">
    <location>
        <begin position="338"/>
        <end position="357"/>
    </location>
</feature>
<keyword evidence="12" id="KW-0460">Magnesium</keyword>
<reference evidence="14 15" key="1">
    <citation type="submission" date="2023-04" db="EMBL/GenBank/DDBJ databases">
        <title>Marinobulbifer ophiurae gen. nov., sp. Nov., isolate from tissue of brittle star Ophioplocus japonicus.</title>
        <authorList>
            <person name="Kawano K."/>
            <person name="Sawayama S."/>
            <person name="Nakagawa S."/>
        </authorList>
    </citation>
    <scope>NUCLEOTIDE SEQUENCE [LARGE SCALE GENOMIC DNA]</scope>
    <source>
        <strain evidence="14 15">NKW57</strain>
    </source>
</reference>
<evidence type="ECO:0000256" key="5">
    <source>
        <dbReference type="ARBA" id="ARBA00022692"/>
    </source>
</evidence>
<evidence type="ECO:0000256" key="3">
    <source>
        <dbReference type="ARBA" id="ARBA00022618"/>
    </source>
</evidence>
<keyword evidence="5 12" id="KW-0812">Transmembrane</keyword>
<dbReference type="Pfam" id="PF00953">
    <property type="entry name" value="Glycos_transf_4"/>
    <property type="match status" value="1"/>
</dbReference>
<comment type="catalytic activity">
    <reaction evidence="12">
        <text>UDP-N-acetyl-alpha-D-muramoyl-L-alanyl-gamma-D-glutamyl-meso-2,6-diaminopimeloyl-D-alanyl-D-alanine + di-trans,octa-cis-undecaprenyl phosphate = di-trans,octa-cis-undecaprenyl diphospho-N-acetyl-alpha-D-muramoyl-L-alanyl-D-glutamyl-meso-2,6-diaminopimeloyl-D-alanyl-D-alanine + UMP</text>
        <dbReference type="Rhea" id="RHEA:28386"/>
        <dbReference type="ChEBI" id="CHEBI:57865"/>
        <dbReference type="ChEBI" id="CHEBI:60392"/>
        <dbReference type="ChEBI" id="CHEBI:61386"/>
        <dbReference type="ChEBI" id="CHEBI:61387"/>
        <dbReference type="EC" id="2.7.8.13"/>
    </reaction>
</comment>
<feature type="transmembrane region" description="Helical" evidence="12">
    <location>
        <begin position="290"/>
        <end position="311"/>
    </location>
</feature>
<evidence type="ECO:0000256" key="6">
    <source>
        <dbReference type="ARBA" id="ARBA00022960"/>
    </source>
</evidence>
<keyword evidence="3 12" id="KW-0132">Cell division</keyword>
<evidence type="ECO:0000256" key="7">
    <source>
        <dbReference type="ARBA" id="ARBA00022984"/>
    </source>
</evidence>
<dbReference type="RefSeq" id="WP_285763200.1">
    <property type="nucleotide sequence ID" value="NZ_BSYJ01000002.1"/>
</dbReference>
<keyword evidence="4 12" id="KW-0808">Transferase</keyword>
<feature type="transmembrane region" description="Helical" evidence="12">
    <location>
        <begin position="232"/>
        <end position="256"/>
    </location>
</feature>
<keyword evidence="9 12" id="KW-0472">Membrane</keyword>
<comment type="subcellular location">
    <subcellularLocation>
        <location evidence="12">Cell membrane</location>
        <topology evidence="12">Multi-pass membrane protein</topology>
    </subcellularLocation>
    <subcellularLocation>
        <location evidence="1">Membrane</location>
        <topology evidence="1">Multi-pass membrane protein</topology>
    </subcellularLocation>
</comment>
<comment type="caution">
    <text evidence="14">The sequence shown here is derived from an EMBL/GenBank/DDBJ whole genome shotgun (WGS) entry which is preliminary data.</text>
</comment>
<evidence type="ECO:0000256" key="11">
    <source>
        <dbReference type="ARBA" id="ARBA00023316"/>
    </source>
</evidence>
<dbReference type="HAMAP" id="MF_00038">
    <property type="entry name" value="MraY"/>
    <property type="match status" value="1"/>
</dbReference>
<evidence type="ECO:0000313" key="14">
    <source>
        <dbReference type="EMBL" id="GMG86645.1"/>
    </source>
</evidence>
<dbReference type="Proteomes" id="UP001224392">
    <property type="component" value="Unassembled WGS sequence"/>
</dbReference>
<dbReference type="PROSITE" id="PS01348">
    <property type="entry name" value="MRAY_2"/>
    <property type="match status" value="1"/>
</dbReference>
<keyword evidence="11 12" id="KW-0961">Cell wall biogenesis/degradation</keyword>
<evidence type="ECO:0000256" key="4">
    <source>
        <dbReference type="ARBA" id="ARBA00022679"/>
    </source>
</evidence>